<dbReference type="Proteomes" id="UP001145087">
    <property type="component" value="Unassembled WGS sequence"/>
</dbReference>
<proteinExistence type="predicted"/>
<gene>
    <name evidence="2" type="ORF">OU798_15885</name>
</gene>
<evidence type="ECO:0000259" key="1">
    <source>
        <dbReference type="Pfam" id="PF07883"/>
    </source>
</evidence>
<name>A0A9X3FEZ2_9BACT</name>
<dbReference type="InterPro" id="IPR025499">
    <property type="entry name" value="KdgF"/>
</dbReference>
<dbReference type="InterPro" id="IPR052535">
    <property type="entry name" value="Bacilysin_H2HPP_isomerase"/>
</dbReference>
<dbReference type="Gene3D" id="2.60.120.10">
    <property type="entry name" value="Jelly Rolls"/>
    <property type="match status" value="1"/>
</dbReference>
<dbReference type="InterPro" id="IPR011051">
    <property type="entry name" value="RmlC_Cupin_sf"/>
</dbReference>
<dbReference type="InterPro" id="IPR013096">
    <property type="entry name" value="Cupin_2"/>
</dbReference>
<dbReference type="SUPFAM" id="SSF51182">
    <property type="entry name" value="RmlC-like cupins"/>
    <property type="match status" value="1"/>
</dbReference>
<sequence>MENNVFFDSQKYEWEEVAPGVKRQITGYNNDIMMVLVKFEKGAIGTAHSHPHTQSTYVESGEFEVQMGDKKQLLKKGDCFFAPPNIVHGVVCFAEGILVDVFSPVREDFL</sequence>
<dbReference type="Pfam" id="PF07883">
    <property type="entry name" value="Cupin_2"/>
    <property type="match status" value="1"/>
</dbReference>
<organism evidence="2 3">
    <name type="scientific">Draconibacterium aestuarii</name>
    <dbReference type="NCBI Taxonomy" id="2998507"/>
    <lineage>
        <taxon>Bacteria</taxon>
        <taxon>Pseudomonadati</taxon>
        <taxon>Bacteroidota</taxon>
        <taxon>Bacteroidia</taxon>
        <taxon>Marinilabiliales</taxon>
        <taxon>Prolixibacteraceae</taxon>
        <taxon>Draconibacterium</taxon>
    </lineage>
</organism>
<evidence type="ECO:0000313" key="2">
    <source>
        <dbReference type="EMBL" id="MCY1721835.1"/>
    </source>
</evidence>
<dbReference type="PANTHER" id="PTHR40112">
    <property type="entry name" value="H2HPP ISOMERASE"/>
    <property type="match status" value="1"/>
</dbReference>
<dbReference type="InterPro" id="IPR014710">
    <property type="entry name" value="RmlC-like_jellyroll"/>
</dbReference>
<dbReference type="PANTHER" id="PTHR40112:SF1">
    <property type="entry name" value="H2HPP ISOMERASE"/>
    <property type="match status" value="1"/>
</dbReference>
<dbReference type="CDD" id="cd02238">
    <property type="entry name" value="cupin_KdgF"/>
    <property type="match status" value="1"/>
</dbReference>
<accession>A0A9X3FEZ2</accession>
<comment type="caution">
    <text evidence="2">The sequence shown here is derived from an EMBL/GenBank/DDBJ whole genome shotgun (WGS) entry which is preliminary data.</text>
</comment>
<keyword evidence="3" id="KW-1185">Reference proteome</keyword>
<dbReference type="PIRSF" id="PIRSF029883">
    <property type="entry name" value="KdgF"/>
    <property type="match status" value="1"/>
</dbReference>
<dbReference type="AlphaFoldDB" id="A0A9X3FEZ2"/>
<dbReference type="RefSeq" id="WP_343334164.1">
    <property type="nucleotide sequence ID" value="NZ_JAPOHD010000029.1"/>
</dbReference>
<evidence type="ECO:0000313" key="3">
    <source>
        <dbReference type="Proteomes" id="UP001145087"/>
    </source>
</evidence>
<protein>
    <submittedName>
        <fullName evidence="2">Cupin domain-containing protein</fullName>
    </submittedName>
</protein>
<reference evidence="2" key="1">
    <citation type="submission" date="2022-11" db="EMBL/GenBank/DDBJ databases">
        <title>Marilongibacter aestuarii gen. nov., sp. nov., isolated from tidal flat sediment.</title>
        <authorList>
            <person name="Jiayan W."/>
        </authorList>
    </citation>
    <scope>NUCLEOTIDE SEQUENCE</scope>
    <source>
        <strain evidence="2">Z1-6</strain>
    </source>
</reference>
<dbReference type="EMBL" id="JAPOHD010000029">
    <property type="protein sequence ID" value="MCY1721835.1"/>
    <property type="molecule type" value="Genomic_DNA"/>
</dbReference>
<feature type="domain" description="Cupin type-2" evidence="1">
    <location>
        <begin position="36"/>
        <end position="91"/>
    </location>
</feature>